<name>A0AAV0K9S4_9ROSI</name>
<evidence type="ECO:0000313" key="1">
    <source>
        <dbReference type="EMBL" id="CAI0418472.1"/>
    </source>
</evidence>
<keyword evidence="2" id="KW-1185">Reference proteome</keyword>
<comment type="caution">
    <text evidence="1">The sequence shown here is derived from an EMBL/GenBank/DDBJ whole genome shotgun (WGS) entry which is preliminary data.</text>
</comment>
<dbReference type="Proteomes" id="UP001154282">
    <property type="component" value="Unassembled WGS sequence"/>
</dbReference>
<dbReference type="AlphaFoldDB" id="A0AAV0K9S4"/>
<sequence>MRSSMALRKWTIVIGHCHGNVGRHCCELWMGLYTRSSLYLCLGMLAELEWMLSSSSNWIWKGWSRLVGHQLLLNMAFCAYRMFCRKLMVVRTDGIERSNMKTNERWPSLCLLFSVHKPTFAASILYISFSLLVFCT</sequence>
<evidence type="ECO:0000313" key="2">
    <source>
        <dbReference type="Proteomes" id="UP001154282"/>
    </source>
</evidence>
<accession>A0AAV0K9S4</accession>
<dbReference type="EMBL" id="CAMGYJ010000005">
    <property type="protein sequence ID" value="CAI0418472.1"/>
    <property type="molecule type" value="Genomic_DNA"/>
</dbReference>
<proteinExistence type="predicted"/>
<organism evidence="1 2">
    <name type="scientific">Linum tenue</name>
    <dbReference type="NCBI Taxonomy" id="586396"/>
    <lineage>
        <taxon>Eukaryota</taxon>
        <taxon>Viridiplantae</taxon>
        <taxon>Streptophyta</taxon>
        <taxon>Embryophyta</taxon>
        <taxon>Tracheophyta</taxon>
        <taxon>Spermatophyta</taxon>
        <taxon>Magnoliopsida</taxon>
        <taxon>eudicotyledons</taxon>
        <taxon>Gunneridae</taxon>
        <taxon>Pentapetalae</taxon>
        <taxon>rosids</taxon>
        <taxon>fabids</taxon>
        <taxon>Malpighiales</taxon>
        <taxon>Linaceae</taxon>
        <taxon>Linum</taxon>
    </lineage>
</organism>
<gene>
    <name evidence="1" type="ORF">LITE_LOCUS17652</name>
</gene>
<protein>
    <submittedName>
        <fullName evidence="1">Uncharacterized protein</fullName>
    </submittedName>
</protein>
<reference evidence="1" key="1">
    <citation type="submission" date="2022-08" db="EMBL/GenBank/DDBJ databases">
        <authorList>
            <person name="Gutierrez-Valencia J."/>
        </authorList>
    </citation>
    <scope>NUCLEOTIDE SEQUENCE</scope>
</reference>